<name>A0AAD5WEX6_PARTN</name>
<organism evidence="1 2">
    <name type="scientific">Parelaphostrongylus tenuis</name>
    <name type="common">Meningeal worm</name>
    <dbReference type="NCBI Taxonomy" id="148309"/>
    <lineage>
        <taxon>Eukaryota</taxon>
        <taxon>Metazoa</taxon>
        <taxon>Ecdysozoa</taxon>
        <taxon>Nematoda</taxon>
        <taxon>Chromadorea</taxon>
        <taxon>Rhabditida</taxon>
        <taxon>Rhabditina</taxon>
        <taxon>Rhabditomorpha</taxon>
        <taxon>Strongyloidea</taxon>
        <taxon>Metastrongylidae</taxon>
        <taxon>Parelaphostrongylus</taxon>
    </lineage>
</organism>
<dbReference type="Proteomes" id="UP001196413">
    <property type="component" value="Unassembled WGS sequence"/>
</dbReference>
<reference evidence="1" key="1">
    <citation type="submission" date="2021-06" db="EMBL/GenBank/DDBJ databases">
        <title>Parelaphostrongylus tenuis whole genome reference sequence.</title>
        <authorList>
            <person name="Garwood T.J."/>
            <person name="Larsen P.A."/>
            <person name="Fountain-Jones N.M."/>
            <person name="Garbe J.R."/>
            <person name="Macchietto M.G."/>
            <person name="Kania S.A."/>
            <person name="Gerhold R.W."/>
            <person name="Richards J.E."/>
            <person name="Wolf T.M."/>
        </authorList>
    </citation>
    <scope>NUCLEOTIDE SEQUENCE</scope>
    <source>
        <strain evidence="1">MNPRO001-30</strain>
        <tissue evidence="1">Meninges</tissue>
    </source>
</reference>
<sequence>MLDQYSTSFKKKTKGELNARSIEIRAVKVVMTGHVTASSCFPEVRHNTMADEELASYRLQFQQVEAALLGDPDNEELKKLKADLEEVIALQEELTSATASGSVNDVAPVSVPVKKYEIGDRVMAPLA</sequence>
<proteinExistence type="predicted"/>
<accession>A0AAD5WEX6</accession>
<keyword evidence="2" id="KW-1185">Reference proteome</keyword>
<dbReference type="AlphaFoldDB" id="A0AAD5WEX6"/>
<evidence type="ECO:0000313" key="1">
    <source>
        <dbReference type="EMBL" id="KAJ1367627.1"/>
    </source>
</evidence>
<protein>
    <submittedName>
        <fullName evidence="1">Uncharacterized protein</fullName>
    </submittedName>
</protein>
<dbReference type="EMBL" id="JAHQIW010005962">
    <property type="protein sequence ID" value="KAJ1367627.1"/>
    <property type="molecule type" value="Genomic_DNA"/>
</dbReference>
<evidence type="ECO:0000313" key="2">
    <source>
        <dbReference type="Proteomes" id="UP001196413"/>
    </source>
</evidence>
<comment type="caution">
    <text evidence="1">The sequence shown here is derived from an EMBL/GenBank/DDBJ whole genome shotgun (WGS) entry which is preliminary data.</text>
</comment>
<gene>
    <name evidence="1" type="ORF">KIN20_028575</name>
</gene>